<feature type="compositionally biased region" description="Acidic residues" evidence="1">
    <location>
        <begin position="1"/>
        <end position="11"/>
    </location>
</feature>
<dbReference type="Proteomes" id="UP000248326">
    <property type="component" value="Unassembled WGS sequence"/>
</dbReference>
<dbReference type="EMBL" id="QJSX01000012">
    <property type="protein sequence ID" value="PYE52787.1"/>
    <property type="molecule type" value="Genomic_DNA"/>
</dbReference>
<evidence type="ECO:0000313" key="2">
    <source>
        <dbReference type="EMBL" id="PYE52787.1"/>
    </source>
</evidence>
<reference evidence="2 3" key="1">
    <citation type="submission" date="2018-06" db="EMBL/GenBank/DDBJ databases">
        <title>Genomic Encyclopedia of Type Strains, Phase IV (KMG-IV): sequencing the most valuable type-strain genomes for metagenomic binning, comparative biology and taxonomic classification.</title>
        <authorList>
            <person name="Goeker M."/>
        </authorList>
    </citation>
    <scope>NUCLEOTIDE SEQUENCE [LARGE SCALE GENOMIC DNA]</scope>
    <source>
        <strain evidence="2 3">DSM 18048</strain>
    </source>
</reference>
<dbReference type="RefSeq" id="WP_146237313.1">
    <property type="nucleotide sequence ID" value="NZ_QJSX01000012.1"/>
</dbReference>
<feature type="compositionally biased region" description="Basic and acidic residues" evidence="1">
    <location>
        <begin position="48"/>
        <end position="66"/>
    </location>
</feature>
<evidence type="ECO:0000256" key="1">
    <source>
        <dbReference type="SAM" id="MobiDB-lite"/>
    </source>
</evidence>
<protein>
    <submittedName>
        <fullName evidence="2">Uncharacterized protein</fullName>
    </submittedName>
</protein>
<feature type="region of interest" description="Disordered" evidence="1">
    <location>
        <begin position="1"/>
        <end position="66"/>
    </location>
</feature>
<comment type="caution">
    <text evidence="2">The sequence shown here is derived from an EMBL/GenBank/DDBJ whole genome shotgun (WGS) entry which is preliminary data.</text>
</comment>
<organism evidence="2 3">
    <name type="scientific">Deinococcus yavapaiensis KR-236</name>
    <dbReference type="NCBI Taxonomy" id="694435"/>
    <lineage>
        <taxon>Bacteria</taxon>
        <taxon>Thermotogati</taxon>
        <taxon>Deinococcota</taxon>
        <taxon>Deinococci</taxon>
        <taxon>Deinococcales</taxon>
        <taxon>Deinococcaceae</taxon>
        <taxon>Deinococcus</taxon>
    </lineage>
</organism>
<gene>
    <name evidence="2" type="ORF">DES52_112108</name>
</gene>
<sequence length="66" mass="7164">MPHENEQDETSEAALLTGKHARNWTPETSKKVAEELQDLGETQGGDVAIEHADKTKVPEGKPSKPA</sequence>
<dbReference type="AlphaFoldDB" id="A0A318S9A3"/>
<keyword evidence="3" id="KW-1185">Reference proteome</keyword>
<dbReference type="OrthoDB" id="9958721at2"/>
<proteinExistence type="predicted"/>
<evidence type="ECO:0000313" key="3">
    <source>
        <dbReference type="Proteomes" id="UP000248326"/>
    </source>
</evidence>
<accession>A0A318S9A3</accession>
<name>A0A318S9A3_9DEIO</name>